<proteinExistence type="predicted"/>
<evidence type="ECO:0008006" key="3">
    <source>
        <dbReference type="Google" id="ProtNLM"/>
    </source>
</evidence>
<organism evidence="1 2">
    <name type="scientific">Coccomyxa viridis</name>
    <dbReference type="NCBI Taxonomy" id="1274662"/>
    <lineage>
        <taxon>Eukaryota</taxon>
        <taxon>Viridiplantae</taxon>
        <taxon>Chlorophyta</taxon>
        <taxon>core chlorophytes</taxon>
        <taxon>Trebouxiophyceae</taxon>
        <taxon>Trebouxiophyceae incertae sedis</taxon>
        <taxon>Coccomyxaceae</taxon>
        <taxon>Coccomyxa</taxon>
    </lineage>
</organism>
<dbReference type="Proteomes" id="UP001314263">
    <property type="component" value="Unassembled WGS sequence"/>
</dbReference>
<accession>A0AAV1HYB8</accession>
<evidence type="ECO:0000313" key="2">
    <source>
        <dbReference type="Proteomes" id="UP001314263"/>
    </source>
</evidence>
<keyword evidence="2" id="KW-1185">Reference proteome</keyword>
<name>A0AAV1HYB8_9CHLO</name>
<dbReference type="AlphaFoldDB" id="A0AAV1HYB8"/>
<gene>
    <name evidence="1" type="ORF">CVIRNUC_003063</name>
</gene>
<protein>
    <recommendedName>
        <fullName evidence="3">F-box domain-containing protein</fullName>
    </recommendedName>
</protein>
<sequence>MDGSIYDSITGLRIGASSNISEAKESNRQDRGYRLHETLNEDIFRQVLRHFPEVKGRVLLSHVCHSWRQWVGRSWSQVELRGSELPRQLSWLCKQPCQDVLQELKVSGRRLGNQPLQRLDLTQTLQHFTRLTALILAPNGGFAVTQQHVCAMAALAELTSLQAQYTMPYARVEADLQEFTHLKGMAPL</sequence>
<comment type="caution">
    <text evidence="1">The sequence shown here is derived from an EMBL/GenBank/DDBJ whole genome shotgun (WGS) entry which is preliminary data.</text>
</comment>
<dbReference type="EMBL" id="CAUYUE010000004">
    <property type="protein sequence ID" value="CAK0763491.1"/>
    <property type="molecule type" value="Genomic_DNA"/>
</dbReference>
<reference evidence="1 2" key="1">
    <citation type="submission" date="2023-10" db="EMBL/GenBank/DDBJ databases">
        <authorList>
            <person name="Maclean D."/>
            <person name="Macfadyen A."/>
        </authorList>
    </citation>
    <scope>NUCLEOTIDE SEQUENCE [LARGE SCALE GENOMIC DNA]</scope>
</reference>
<evidence type="ECO:0000313" key="1">
    <source>
        <dbReference type="EMBL" id="CAK0763491.1"/>
    </source>
</evidence>